<dbReference type="RefSeq" id="WP_089224203.1">
    <property type="nucleotide sequence ID" value="NZ_FZOF01000006.1"/>
</dbReference>
<dbReference type="EMBL" id="FZOF01000006">
    <property type="protein sequence ID" value="SNS49929.1"/>
    <property type="molecule type" value="Genomic_DNA"/>
</dbReference>
<evidence type="ECO:0000313" key="1">
    <source>
        <dbReference type="EMBL" id="SNS49929.1"/>
    </source>
</evidence>
<dbReference type="OrthoDB" id="9990086at2"/>
<dbReference type="AlphaFoldDB" id="A0A239EZ68"/>
<name>A0A239EZ68_9ACTN</name>
<organism evidence="1 2">
    <name type="scientific">Actinacidiphila glaucinigra</name>
    <dbReference type="NCBI Taxonomy" id="235986"/>
    <lineage>
        <taxon>Bacteria</taxon>
        <taxon>Bacillati</taxon>
        <taxon>Actinomycetota</taxon>
        <taxon>Actinomycetes</taxon>
        <taxon>Kitasatosporales</taxon>
        <taxon>Streptomycetaceae</taxon>
        <taxon>Actinacidiphila</taxon>
    </lineage>
</organism>
<accession>A0A239EZ68</accession>
<reference evidence="1 2" key="1">
    <citation type="submission" date="2017-06" db="EMBL/GenBank/DDBJ databases">
        <authorList>
            <person name="Kim H.J."/>
            <person name="Triplett B.A."/>
        </authorList>
    </citation>
    <scope>NUCLEOTIDE SEQUENCE [LARGE SCALE GENOMIC DNA]</scope>
    <source>
        <strain evidence="1 2">CGMCC 4.1858</strain>
    </source>
</reference>
<evidence type="ECO:0000313" key="2">
    <source>
        <dbReference type="Proteomes" id="UP000198280"/>
    </source>
</evidence>
<dbReference type="Proteomes" id="UP000198280">
    <property type="component" value="Unassembled WGS sequence"/>
</dbReference>
<keyword evidence="2" id="KW-1185">Reference proteome</keyword>
<protein>
    <submittedName>
        <fullName evidence="1">Uncharacterized protein</fullName>
    </submittedName>
</protein>
<sequence>MSAYTEAVTLSDGATVRVRIERGPMGDAMLHEQNSNNWRGGGRIYWRGRRLHLMFGDESMPMQNPRFEFADDIDEAAEMALAFFAECAESCITHAKGEGIPVQSCYGA</sequence>
<gene>
    <name evidence="1" type="ORF">SAMN05216252_106229</name>
</gene>
<proteinExistence type="predicted"/>